<dbReference type="eggNOG" id="KOG2855">
    <property type="taxonomic scope" value="Eukaryota"/>
</dbReference>
<dbReference type="VEuPathDB" id="FungiDB:F503_06184"/>
<dbReference type="Proteomes" id="UP000016923">
    <property type="component" value="Unassembled WGS sequence"/>
</dbReference>
<dbReference type="PANTHER" id="PTHR10584">
    <property type="entry name" value="SUGAR KINASE"/>
    <property type="match status" value="1"/>
</dbReference>
<accession>S3CV55</accession>
<dbReference type="AlphaFoldDB" id="S3CV55"/>
<keyword evidence="1" id="KW-0808">Transferase</keyword>
<evidence type="ECO:0000256" key="2">
    <source>
        <dbReference type="ARBA" id="ARBA00022777"/>
    </source>
</evidence>
<dbReference type="EMBL" id="KE148159">
    <property type="protein sequence ID" value="EPE04635.1"/>
    <property type="molecule type" value="Genomic_DNA"/>
</dbReference>
<dbReference type="GO" id="GO:0016301">
    <property type="term" value="F:kinase activity"/>
    <property type="evidence" value="ECO:0007669"/>
    <property type="project" value="UniProtKB-KW"/>
</dbReference>
<dbReference type="SUPFAM" id="SSF53613">
    <property type="entry name" value="Ribokinase-like"/>
    <property type="match status" value="1"/>
</dbReference>
<feature type="domain" description="Carbohydrate kinase PfkB" evidence="4">
    <location>
        <begin position="25"/>
        <end position="274"/>
    </location>
</feature>
<name>S3CV55_OPHP1</name>
<dbReference type="STRING" id="1262450.S3CV55"/>
<evidence type="ECO:0000256" key="1">
    <source>
        <dbReference type="ARBA" id="ARBA00022679"/>
    </source>
</evidence>
<gene>
    <name evidence="5" type="ORF">F503_06184</name>
</gene>
<organism evidence="5 6">
    <name type="scientific">Ophiostoma piceae (strain UAMH 11346)</name>
    <name type="common">Sap stain fungus</name>
    <dbReference type="NCBI Taxonomy" id="1262450"/>
    <lineage>
        <taxon>Eukaryota</taxon>
        <taxon>Fungi</taxon>
        <taxon>Dikarya</taxon>
        <taxon>Ascomycota</taxon>
        <taxon>Pezizomycotina</taxon>
        <taxon>Sordariomycetes</taxon>
        <taxon>Sordariomycetidae</taxon>
        <taxon>Ophiostomatales</taxon>
        <taxon>Ophiostomataceae</taxon>
        <taxon>Ophiostoma</taxon>
    </lineage>
</organism>
<dbReference type="InterPro" id="IPR029056">
    <property type="entry name" value="Ribokinase-like"/>
</dbReference>
<evidence type="ECO:0000259" key="4">
    <source>
        <dbReference type="Pfam" id="PF00294"/>
    </source>
</evidence>
<dbReference type="Pfam" id="PF00294">
    <property type="entry name" value="PfkB"/>
    <property type="match status" value="1"/>
</dbReference>
<dbReference type="Gene3D" id="3.40.1190.20">
    <property type="match status" value="1"/>
</dbReference>
<dbReference type="HOGENOM" id="CLU_027634_2_0_1"/>
<proteinExistence type="predicted"/>
<protein>
    <submittedName>
        <fullName evidence="5">Ribokinase</fullName>
    </submittedName>
</protein>
<evidence type="ECO:0000256" key="3">
    <source>
        <dbReference type="SAM" id="MobiDB-lite"/>
    </source>
</evidence>
<dbReference type="OrthoDB" id="415590at2759"/>
<dbReference type="OMA" id="DIVLIQQ"/>
<dbReference type="PROSITE" id="PS00584">
    <property type="entry name" value="PFKB_KINASES_2"/>
    <property type="match status" value="1"/>
</dbReference>
<keyword evidence="6" id="KW-1185">Reference proteome</keyword>
<dbReference type="PANTHER" id="PTHR10584:SF166">
    <property type="entry name" value="RIBOKINASE"/>
    <property type="match status" value="1"/>
</dbReference>
<dbReference type="InterPro" id="IPR002173">
    <property type="entry name" value="Carboh/pur_kinase_PfkB_CS"/>
</dbReference>
<dbReference type="InterPro" id="IPR011611">
    <property type="entry name" value="PfkB_dom"/>
</dbReference>
<evidence type="ECO:0000313" key="6">
    <source>
        <dbReference type="Proteomes" id="UP000016923"/>
    </source>
</evidence>
<reference evidence="5 6" key="1">
    <citation type="journal article" date="2013" name="BMC Genomics">
        <title>The genome and transcriptome of the pine saprophyte Ophiostoma piceae, and a comparison with the bark beetle-associated pine pathogen Grosmannia clavigera.</title>
        <authorList>
            <person name="Haridas S."/>
            <person name="Wang Y."/>
            <person name="Lim L."/>
            <person name="Massoumi Alamouti S."/>
            <person name="Jackman S."/>
            <person name="Docking R."/>
            <person name="Robertson G."/>
            <person name="Birol I."/>
            <person name="Bohlmann J."/>
            <person name="Breuil C."/>
        </authorList>
    </citation>
    <scope>NUCLEOTIDE SEQUENCE [LARGE SCALE GENOMIC DNA]</scope>
    <source>
        <strain evidence="5 6">UAMH 11346</strain>
    </source>
</reference>
<sequence length="290" mass="30725">MQASTLLVRKRPVAVLLLFRRDEASMKSCLGEFGVDATGVMERIGQRTGVAVILVEEDSGQNRIMLSAEANATLSPSEFATELLPAAFVSQQSSTDVTQPDMVVLQLKIPLPTVLQILTTAHASNIPVPLNPAPAQPPPDKYYKFIDHLVINETEAMILSGCNAADLEVSGSRSTDGLERVAALFHARGVPHVFITLGRQGVYFSGPRAAGLVLAEKAKVVDTTAAGDTFVGAYALAAVQARHSGTELDVEQAVRAANKAAAKTVEKKGAQDSIHGLTSCGNRSPDVVER</sequence>
<keyword evidence="2 5" id="KW-0418">Kinase</keyword>
<feature type="region of interest" description="Disordered" evidence="3">
    <location>
        <begin position="267"/>
        <end position="290"/>
    </location>
</feature>
<evidence type="ECO:0000313" key="5">
    <source>
        <dbReference type="EMBL" id="EPE04635.1"/>
    </source>
</evidence>